<reference evidence="1 2" key="1">
    <citation type="submission" date="2018-02" db="EMBL/GenBank/DDBJ databases">
        <title>Draft genome of wild Prunus yedoensis var. nudiflora.</title>
        <authorList>
            <person name="Baek S."/>
            <person name="Kim J.-H."/>
            <person name="Choi K."/>
            <person name="Kim G.-B."/>
            <person name="Cho A."/>
            <person name="Jang H."/>
            <person name="Shin C.-H."/>
            <person name="Yu H.-J."/>
            <person name="Mun J.-H."/>
        </authorList>
    </citation>
    <scope>NUCLEOTIDE SEQUENCE [LARGE SCALE GENOMIC DNA]</scope>
    <source>
        <strain evidence="2">cv. Jeju island</strain>
        <tissue evidence="1">Leaf</tissue>
    </source>
</reference>
<gene>
    <name evidence="1" type="ORF">Pyn_22644</name>
</gene>
<evidence type="ECO:0000313" key="1">
    <source>
        <dbReference type="EMBL" id="PQM35183.1"/>
    </source>
</evidence>
<dbReference type="EMBL" id="PJQY01003702">
    <property type="protein sequence ID" value="PQM35183.1"/>
    <property type="molecule type" value="Genomic_DNA"/>
</dbReference>
<protein>
    <submittedName>
        <fullName evidence="1">Uncharacterized protein</fullName>
    </submittedName>
</protein>
<organism evidence="1 2">
    <name type="scientific">Prunus yedoensis var. nudiflora</name>
    <dbReference type="NCBI Taxonomy" id="2094558"/>
    <lineage>
        <taxon>Eukaryota</taxon>
        <taxon>Viridiplantae</taxon>
        <taxon>Streptophyta</taxon>
        <taxon>Embryophyta</taxon>
        <taxon>Tracheophyta</taxon>
        <taxon>Spermatophyta</taxon>
        <taxon>Magnoliopsida</taxon>
        <taxon>eudicotyledons</taxon>
        <taxon>Gunneridae</taxon>
        <taxon>Pentapetalae</taxon>
        <taxon>rosids</taxon>
        <taxon>fabids</taxon>
        <taxon>Rosales</taxon>
        <taxon>Rosaceae</taxon>
        <taxon>Amygdaloideae</taxon>
        <taxon>Amygdaleae</taxon>
        <taxon>Prunus</taxon>
    </lineage>
</organism>
<sequence length="96" mass="10633">MTVTTIALEIVMWVVRKLVVPLKRIVLAGPRLSVTCKTRPDYVRVFSLAAELDLVGVDGFSVADELWRHGGMEAKMVSDMGCDGLGKRGKWVVCRQ</sequence>
<keyword evidence="2" id="KW-1185">Reference proteome</keyword>
<dbReference type="AlphaFoldDB" id="A0A314UCM4"/>
<comment type="caution">
    <text evidence="1">The sequence shown here is derived from an EMBL/GenBank/DDBJ whole genome shotgun (WGS) entry which is preliminary data.</text>
</comment>
<evidence type="ECO:0000313" key="2">
    <source>
        <dbReference type="Proteomes" id="UP000250321"/>
    </source>
</evidence>
<name>A0A314UCM4_PRUYE</name>
<proteinExistence type="predicted"/>
<accession>A0A314UCM4</accession>
<dbReference type="Proteomes" id="UP000250321">
    <property type="component" value="Unassembled WGS sequence"/>
</dbReference>